<organism evidence="1">
    <name type="scientific">Caudovirales sp. ctyaR3</name>
    <dbReference type="NCBI Taxonomy" id="2827640"/>
    <lineage>
        <taxon>Viruses</taxon>
        <taxon>Duplodnaviria</taxon>
        <taxon>Heunggongvirae</taxon>
        <taxon>Uroviricota</taxon>
        <taxon>Caudoviricetes</taxon>
    </lineage>
</organism>
<accession>A0A8S5T5Q7</accession>
<evidence type="ECO:0000313" key="1">
    <source>
        <dbReference type="EMBL" id="DAF58106.1"/>
    </source>
</evidence>
<dbReference type="EMBL" id="BK032746">
    <property type="protein sequence ID" value="DAF58106.1"/>
    <property type="molecule type" value="Genomic_DNA"/>
</dbReference>
<name>A0A8S5T5Q7_9CAUD</name>
<proteinExistence type="predicted"/>
<reference evidence="1" key="1">
    <citation type="journal article" date="2021" name="Proc. Natl. Acad. Sci. U.S.A.">
        <title>A Catalog of Tens of Thousands of Viruses from Human Metagenomes Reveals Hidden Associations with Chronic Diseases.</title>
        <authorList>
            <person name="Tisza M.J."/>
            <person name="Buck C.B."/>
        </authorList>
    </citation>
    <scope>NUCLEOTIDE SEQUENCE</scope>
    <source>
        <strain evidence="1">CtyaR3</strain>
    </source>
</reference>
<sequence>MNTTINDKEYDAAIAAANKAAADPYVYVHKLIQPFEYEGKKYDTLTFDFGRLTGNDSIAIEAEMSALRQPVIVPSMSAGYLIRMACRACTQPIGVDVIGAMSIRDYNTIRTRARNFLMLSDV</sequence>
<protein>
    <submittedName>
        <fullName evidence="1">Tail assembly chaperone protein</fullName>
    </submittedName>
</protein>